<dbReference type="SUPFAM" id="SSF161098">
    <property type="entry name" value="MetI-like"/>
    <property type="match status" value="1"/>
</dbReference>
<evidence type="ECO:0000256" key="6">
    <source>
        <dbReference type="ARBA" id="ARBA00023136"/>
    </source>
</evidence>
<reference evidence="10" key="1">
    <citation type="submission" date="2016-01" db="EMBL/GenBank/DDBJ databases">
        <authorList>
            <person name="Mitreva M."/>
            <person name="Pepin K.H."/>
            <person name="Mihindukulasuriya K.A."/>
            <person name="Fulton R."/>
            <person name="Fronick C."/>
            <person name="O'Laughlin M."/>
            <person name="Miner T."/>
            <person name="Herter B."/>
            <person name="Rosa B.A."/>
            <person name="Cordes M."/>
            <person name="Tomlinson C."/>
            <person name="Wollam A."/>
            <person name="Palsikar V.B."/>
            <person name="Mardis E.R."/>
            <person name="Wilson R.K."/>
        </authorList>
    </citation>
    <scope>NUCLEOTIDE SEQUENCE [LARGE SCALE GENOMIC DNA]</scope>
    <source>
        <strain evidence="10">DNF00896</strain>
    </source>
</reference>
<dbReference type="PROSITE" id="PS50928">
    <property type="entry name" value="ABC_TM1"/>
    <property type="match status" value="1"/>
</dbReference>
<evidence type="ECO:0000313" key="9">
    <source>
        <dbReference type="EMBL" id="KXB61158.1"/>
    </source>
</evidence>
<keyword evidence="2 7" id="KW-0813">Transport</keyword>
<proteinExistence type="inferred from homology"/>
<evidence type="ECO:0000256" key="2">
    <source>
        <dbReference type="ARBA" id="ARBA00022448"/>
    </source>
</evidence>
<dbReference type="OrthoDB" id="9787837at2"/>
<evidence type="ECO:0000313" key="10">
    <source>
        <dbReference type="Proteomes" id="UP000070394"/>
    </source>
</evidence>
<dbReference type="PANTHER" id="PTHR43744">
    <property type="entry name" value="ABC TRANSPORTER PERMEASE PROTEIN MG189-RELATED-RELATED"/>
    <property type="match status" value="1"/>
</dbReference>
<name>A0A134A0E3_9FIRM</name>
<dbReference type="InterPro" id="IPR000515">
    <property type="entry name" value="MetI-like"/>
</dbReference>
<dbReference type="Proteomes" id="UP000070394">
    <property type="component" value="Unassembled WGS sequence"/>
</dbReference>
<keyword evidence="5 7" id="KW-1133">Transmembrane helix</keyword>
<comment type="subcellular location">
    <subcellularLocation>
        <location evidence="1 7">Cell membrane</location>
        <topology evidence="1 7">Multi-pass membrane protein</topology>
    </subcellularLocation>
</comment>
<sequence length="294" mass="32437">MKTSHSLKKVYNIVSIIVLIALAICFVFPLYWIVTGAFKTPVSINSPVPDWIPKELVMDNFKKLFSRQTAPIFELGFIKGPQAPAAVRWMLNTVFMAIMAMVLTCLSAAMAGYALAKKRFHGRVLLFTLIVCAMALPKQVILIPLIREMSSLKLYNTIWAVILPTVGWPFGVFLMKQFSEGIPTEMLEAARIDGASEFRTFTDIVFQMVKPGVGALAIFTFINSWNDYFMQLIMLSSTSNLTISLGIAKLQAENSTDFGLIMAGATLASAPILIVFIALQKYFTKGITLGAVKG</sequence>
<feature type="transmembrane region" description="Helical" evidence="7">
    <location>
        <begin position="124"/>
        <end position="146"/>
    </location>
</feature>
<dbReference type="Pfam" id="PF00528">
    <property type="entry name" value="BPD_transp_1"/>
    <property type="match status" value="1"/>
</dbReference>
<keyword evidence="10" id="KW-1185">Reference proteome</keyword>
<evidence type="ECO:0000256" key="5">
    <source>
        <dbReference type="ARBA" id="ARBA00022989"/>
    </source>
</evidence>
<evidence type="ECO:0000256" key="4">
    <source>
        <dbReference type="ARBA" id="ARBA00022692"/>
    </source>
</evidence>
<evidence type="ECO:0000256" key="1">
    <source>
        <dbReference type="ARBA" id="ARBA00004651"/>
    </source>
</evidence>
<evidence type="ECO:0000256" key="3">
    <source>
        <dbReference type="ARBA" id="ARBA00022475"/>
    </source>
</evidence>
<dbReference type="Gene3D" id="1.10.3720.10">
    <property type="entry name" value="MetI-like"/>
    <property type="match status" value="1"/>
</dbReference>
<evidence type="ECO:0000259" key="8">
    <source>
        <dbReference type="PROSITE" id="PS50928"/>
    </source>
</evidence>
<feature type="transmembrane region" description="Helical" evidence="7">
    <location>
        <begin position="158"/>
        <end position="179"/>
    </location>
</feature>
<feature type="transmembrane region" description="Helical" evidence="7">
    <location>
        <begin position="12"/>
        <end position="34"/>
    </location>
</feature>
<dbReference type="CDD" id="cd06261">
    <property type="entry name" value="TM_PBP2"/>
    <property type="match status" value="1"/>
</dbReference>
<evidence type="ECO:0000256" key="7">
    <source>
        <dbReference type="RuleBase" id="RU363032"/>
    </source>
</evidence>
<dbReference type="RefSeq" id="WP_060930118.1">
    <property type="nucleotide sequence ID" value="NZ_KQ959772.1"/>
</dbReference>
<dbReference type="EMBL" id="LSDA01000002">
    <property type="protein sequence ID" value="KXB61158.1"/>
    <property type="molecule type" value="Genomic_DNA"/>
</dbReference>
<keyword evidence="4 7" id="KW-0812">Transmembrane</keyword>
<feature type="transmembrane region" description="Helical" evidence="7">
    <location>
        <begin position="94"/>
        <end position="115"/>
    </location>
</feature>
<dbReference type="PANTHER" id="PTHR43744:SF12">
    <property type="entry name" value="ABC TRANSPORTER PERMEASE PROTEIN MG189-RELATED"/>
    <property type="match status" value="1"/>
</dbReference>
<comment type="caution">
    <text evidence="9">The sequence shown here is derived from an EMBL/GenBank/DDBJ whole genome shotgun (WGS) entry which is preliminary data.</text>
</comment>
<accession>A0A134A0E3</accession>
<dbReference type="PATRIC" id="fig|467210.3.peg.98"/>
<dbReference type="GO" id="GO:0055085">
    <property type="term" value="P:transmembrane transport"/>
    <property type="evidence" value="ECO:0007669"/>
    <property type="project" value="InterPro"/>
</dbReference>
<keyword evidence="6 7" id="KW-0472">Membrane</keyword>
<dbReference type="InterPro" id="IPR035906">
    <property type="entry name" value="MetI-like_sf"/>
</dbReference>
<feature type="domain" description="ABC transmembrane type-1" evidence="8">
    <location>
        <begin position="90"/>
        <end position="279"/>
    </location>
</feature>
<feature type="transmembrane region" description="Helical" evidence="7">
    <location>
        <begin position="260"/>
        <end position="279"/>
    </location>
</feature>
<dbReference type="AlphaFoldDB" id="A0A134A0E3"/>
<dbReference type="GO" id="GO:0005886">
    <property type="term" value="C:plasma membrane"/>
    <property type="evidence" value="ECO:0007669"/>
    <property type="project" value="UniProtKB-SubCell"/>
</dbReference>
<dbReference type="STRING" id="467210.HMPREF1866_00099"/>
<gene>
    <name evidence="9" type="ORF">HMPREF1866_00099</name>
</gene>
<protein>
    <submittedName>
        <fullName evidence="9">ABC transporter, permease protein</fullName>
    </submittedName>
</protein>
<keyword evidence="3" id="KW-1003">Cell membrane</keyword>
<organism evidence="9 10">
    <name type="scientific">Lachnoanaerobaculum saburreum</name>
    <dbReference type="NCBI Taxonomy" id="467210"/>
    <lineage>
        <taxon>Bacteria</taxon>
        <taxon>Bacillati</taxon>
        <taxon>Bacillota</taxon>
        <taxon>Clostridia</taxon>
        <taxon>Lachnospirales</taxon>
        <taxon>Lachnospiraceae</taxon>
        <taxon>Lachnoanaerobaculum</taxon>
    </lineage>
</organism>
<comment type="similarity">
    <text evidence="7">Belongs to the binding-protein-dependent transport system permease family.</text>
</comment>